<keyword evidence="1" id="KW-0472">Membrane</keyword>
<organism evidence="2 3">
    <name type="scientific">Fadolivirus FV1/VV64</name>
    <dbReference type="NCBI Taxonomy" id="3070911"/>
    <lineage>
        <taxon>Viruses</taxon>
        <taxon>Varidnaviria</taxon>
        <taxon>Bamfordvirae</taxon>
        <taxon>Nucleocytoviricota</taxon>
        <taxon>Megaviricetes</taxon>
        <taxon>Imitervirales</taxon>
        <taxon>Mimiviridae</taxon>
        <taxon>Klosneuvirinae</taxon>
        <taxon>Fadolivirus</taxon>
        <taxon>Fadolivirus algeromassiliense</taxon>
    </lineage>
</organism>
<proteinExistence type="predicted"/>
<gene>
    <name evidence="2" type="ORF">Fadolivirus_1_935</name>
</gene>
<evidence type="ECO:0000313" key="2">
    <source>
        <dbReference type="EMBL" id="QKF94393.1"/>
    </source>
</evidence>
<reference evidence="2 3" key="1">
    <citation type="submission" date="2020-04" db="EMBL/GenBank/DDBJ databases">
        <title>Advantages and limits of metagenomic assembly and binning of a giant virus.</title>
        <authorList>
            <person name="Schulz F."/>
            <person name="Andreani J."/>
            <person name="Francis R."/>
            <person name="Boudjemaa H."/>
            <person name="Bou Khalil J.Y."/>
            <person name="Lee J."/>
            <person name="La Scola B."/>
            <person name="Woyke T."/>
        </authorList>
    </citation>
    <scope>NUCLEOTIDE SEQUENCE [LARGE SCALE GENOMIC DNA]</scope>
    <source>
        <strain evidence="2 3">FV1/VV64</strain>
    </source>
</reference>
<dbReference type="Proteomes" id="UP001162001">
    <property type="component" value="Segment"/>
</dbReference>
<evidence type="ECO:0000256" key="1">
    <source>
        <dbReference type="SAM" id="Phobius"/>
    </source>
</evidence>
<protein>
    <submittedName>
        <fullName evidence="2">Uncharacterized protein</fullName>
    </submittedName>
</protein>
<accession>A0A7D3UR73</accession>
<feature type="transmembrane region" description="Helical" evidence="1">
    <location>
        <begin position="218"/>
        <end position="238"/>
    </location>
</feature>
<name>A0A7D3UR73_9VIRU</name>
<keyword evidence="1" id="KW-1133">Transmembrane helix</keyword>
<dbReference type="EMBL" id="MT418680">
    <property type="protein sequence ID" value="QKF94393.1"/>
    <property type="molecule type" value="Genomic_DNA"/>
</dbReference>
<sequence length="253" mass="29143">MDLVLACFSGVASFGYMTHNVKRFLEFQKFQNTGYVDDYHLLDGKITSQNSLPSFINEYKKHPTNNAIINNLCVEIGKEKTGINHYPIRIGNNTVLMPQPYQYTDWKTTHNKTNLVTDIFLNNRFKLLFQDIFTPFYIHHNSIKESHGSKLMQLFNMFDKYSIEFKYGDKVKVIENSIHDGDHVSVFGKYVSNKEVVVSYIGSKEEVLNAVRKNVCKVNYGMISFAGLVLVGSVSYIISNYDDIRTGKIKNRF</sequence>
<keyword evidence="3" id="KW-1185">Reference proteome</keyword>
<evidence type="ECO:0000313" key="3">
    <source>
        <dbReference type="Proteomes" id="UP001162001"/>
    </source>
</evidence>
<keyword evidence="1" id="KW-0812">Transmembrane</keyword>